<dbReference type="GO" id="GO:0005886">
    <property type="term" value="C:plasma membrane"/>
    <property type="evidence" value="ECO:0007669"/>
    <property type="project" value="UniProtKB-SubCell"/>
</dbReference>
<evidence type="ECO:0000256" key="1">
    <source>
        <dbReference type="ARBA" id="ARBA00004141"/>
    </source>
</evidence>
<dbReference type="InterPro" id="IPR000515">
    <property type="entry name" value="MetI-like"/>
</dbReference>
<feature type="transmembrane region" description="Helical" evidence="5">
    <location>
        <begin position="223"/>
        <end position="242"/>
    </location>
</feature>
<dbReference type="PANTHER" id="PTHR43496">
    <property type="entry name" value="PROTEIN LPLB"/>
    <property type="match status" value="1"/>
</dbReference>
<keyword evidence="5" id="KW-0813">Transport</keyword>
<dbReference type="GO" id="GO:0055085">
    <property type="term" value="P:transmembrane transport"/>
    <property type="evidence" value="ECO:0007669"/>
    <property type="project" value="InterPro"/>
</dbReference>
<dbReference type="Gene3D" id="1.10.3720.10">
    <property type="entry name" value="MetI-like"/>
    <property type="match status" value="1"/>
</dbReference>
<dbReference type="EMBL" id="AP023367">
    <property type="protein sequence ID" value="BCJ96199.1"/>
    <property type="molecule type" value="Genomic_DNA"/>
</dbReference>
<comment type="subcellular location">
    <subcellularLocation>
        <location evidence="5">Cell membrane</location>
        <topology evidence="5">Multi-pass membrane protein</topology>
    </subcellularLocation>
    <subcellularLocation>
        <location evidence="1">Membrane</location>
        <topology evidence="1">Multi-pass membrane protein</topology>
    </subcellularLocation>
</comment>
<keyword evidence="3 5" id="KW-1133">Transmembrane helix</keyword>
<proteinExistence type="inferred from homology"/>
<organism evidence="6 7">
    <name type="scientific">Anaerocolumna cellulosilytica</name>
    <dbReference type="NCBI Taxonomy" id="433286"/>
    <lineage>
        <taxon>Bacteria</taxon>
        <taxon>Bacillati</taxon>
        <taxon>Bacillota</taxon>
        <taxon>Clostridia</taxon>
        <taxon>Lachnospirales</taxon>
        <taxon>Lachnospiraceae</taxon>
        <taxon>Anaerocolumna</taxon>
    </lineage>
</organism>
<protein>
    <submittedName>
        <fullName evidence="6">Protein LplB</fullName>
    </submittedName>
</protein>
<sequence length="318" mass="35902">MGKSLSYSKNKPVSSKKSGGFLKYLKQHKWLYLMLLPGALYFLIFRYMPMGGIIIAFQKYSPFLGIKGSPFVGLTHFKNFFTGADFWMLLRNTLSISLLSLVFYFPAPIILALLLNEIKHQNYKRTIQTFIYIPHFISWVIIASLTYQLFNINDGIVNMIIKQISGDTINILGSPSYFRGLIIGQSIWKETGYGTIIFLAALSGVDMELYEAARVDGANRWRLMWHITLPAIKATIIIMLILRVGSILNTGYEQIFLMRNSLNMSTAEVFDTYIYQKGITNAQYSYSTAAGLFKSVVGMIMVLGSNKIAKKAGESGIY</sequence>
<feature type="transmembrane region" description="Helical" evidence="5">
    <location>
        <begin position="30"/>
        <end position="57"/>
    </location>
</feature>
<comment type="similarity">
    <text evidence="5">Belongs to the binding-protein-dependent transport system permease family.</text>
</comment>
<evidence type="ECO:0000256" key="4">
    <source>
        <dbReference type="ARBA" id="ARBA00023136"/>
    </source>
</evidence>
<dbReference type="PANTHER" id="PTHR43496:SF1">
    <property type="entry name" value="POLYGALACTURONAN_RHAMNOGALACTURONAN TRANSPORT SYSTEM PERMEASE PROTEIN YTEP"/>
    <property type="match status" value="1"/>
</dbReference>
<dbReference type="AlphaFoldDB" id="A0A6S6R4C9"/>
<feature type="transmembrane region" description="Helical" evidence="5">
    <location>
        <begin position="96"/>
        <end position="118"/>
    </location>
</feature>
<accession>A0A6S6R4C9</accession>
<name>A0A6S6R4C9_9FIRM</name>
<evidence type="ECO:0000256" key="2">
    <source>
        <dbReference type="ARBA" id="ARBA00022692"/>
    </source>
</evidence>
<dbReference type="Proteomes" id="UP000515561">
    <property type="component" value="Chromosome"/>
</dbReference>
<dbReference type="SUPFAM" id="SSF161098">
    <property type="entry name" value="MetI-like"/>
    <property type="match status" value="1"/>
</dbReference>
<evidence type="ECO:0000256" key="3">
    <source>
        <dbReference type="ARBA" id="ARBA00022989"/>
    </source>
</evidence>
<gene>
    <name evidence="6" type="primary">lplB_3</name>
    <name evidence="6" type="ORF">acsn021_37680</name>
</gene>
<dbReference type="RefSeq" id="WP_184091572.1">
    <property type="nucleotide sequence ID" value="NZ_AP023367.1"/>
</dbReference>
<feature type="transmembrane region" description="Helical" evidence="5">
    <location>
        <begin position="130"/>
        <end position="150"/>
    </location>
</feature>
<reference evidence="6 7" key="1">
    <citation type="journal article" date="2016" name="Int. J. Syst. Evol. Microbiol.">
        <title>Descriptions of Anaerotaenia torta gen. nov., sp. nov. and Anaerocolumna cellulosilytica gen. nov., sp. nov. isolated from a methanogenic reactor of cattle waste.</title>
        <authorList>
            <person name="Uek A."/>
            <person name="Ohtaki Y."/>
            <person name="Kaku N."/>
            <person name="Ueki K."/>
        </authorList>
    </citation>
    <scope>NUCLEOTIDE SEQUENCE [LARGE SCALE GENOMIC DNA]</scope>
    <source>
        <strain evidence="6 7">SN021</strain>
    </source>
</reference>
<evidence type="ECO:0000313" key="7">
    <source>
        <dbReference type="Proteomes" id="UP000515561"/>
    </source>
</evidence>
<keyword evidence="7" id="KW-1185">Reference proteome</keyword>
<evidence type="ECO:0000313" key="6">
    <source>
        <dbReference type="EMBL" id="BCJ96199.1"/>
    </source>
</evidence>
<keyword evidence="4 5" id="KW-0472">Membrane</keyword>
<evidence type="ECO:0000256" key="5">
    <source>
        <dbReference type="RuleBase" id="RU363032"/>
    </source>
</evidence>
<dbReference type="KEGG" id="acel:acsn021_37680"/>
<dbReference type="CDD" id="cd06261">
    <property type="entry name" value="TM_PBP2"/>
    <property type="match status" value="1"/>
</dbReference>
<dbReference type="Pfam" id="PF00528">
    <property type="entry name" value="BPD_transp_1"/>
    <property type="match status" value="1"/>
</dbReference>
<keyword evidence="2 5" id="KW-0812">Transmembrane</keyword>
<dbReference type="PROSITE" id="PS50928">
    <property type="entry name" value="ABC_TM1"/>
    <property type="match status" value="1"/>
</dbReference>
<dbReference type="InterPro" id="IPR035906">
    <property type="entry name" value="MetI-like_sf"/>
</dbReference>